<keyword evidence="1" id="KW-0472">Membrane</keyword>
<protein>
    <recommendedName>
        <fullName evidence="4">Beta-carotene 15,15'-monooxygenase</fullName>
    </recommendedName>
</protein>
<keyword evidence="3" id="KW-1185">Reference proteome</keyword>
<name>A0A6N9NH53_9FLAO</name>
<organism evidence="2 3">
    <name type="scientific">Acidiluteibacter ferrifornacis</name>
    <dbReference type="NCBI Taxonomy" id="2692424"/>
    <lineage>
        <taxon>Bacteria</taxon>
        <taxon>Pseudomonadati</taxon>
        <taxon>Bacteroidota</taxon>
        <taxon>Flavobacteriia</taxon>
        <taxon>Flavobacteriales</taxon>
        <taxon>Cryomorphaceae</taxon>
        <taxon>Acidiluteibacter</taxon>
    </lineage>
</organism>
<dbReference type="EMBL" id="WWNE01000003">
    <property type="protein sequence ID" value="NBG64871.1"/>
    <property type="molecule type" value="Genomic_DNA"/>
</dbReference>
<dbReference type="Pfam" id="PF19992">
    <property type="entry name" value="DUF6427"/>
    <property type="match status" value="1"/>
</dbReference>
<feature type="transmembrane region" description="Helical" evidence="1">
    <location>
        <begin position="142"/>
        <end position="168"/>
    </location>
</feature>
<evidence type="ECO:0000313" key="2">
    <source>
        <dbReference type="EMBL" id="NBG64871.1"/>
    </source>
</evidence>
<evidence type="ECO:0008006" key="4">
    <source>
        <dbReference type="Google" id="ProtNLM"/>
    </source>
</evidence>
<reference evidence="2 3" key="1">
    <citation type="submission" date="2019-12" db="EMBL/GenBank/DDBJ databases">
        <authorList>
            <person name="Zhao J."/>
        </authorList>
    </citation>
    <scope>NUCLEOTIDE SEQUENCE [LARGE SCALE GENOMIC DNA]</scope>
    <source>
        <strain evidence="2 3">S-15</strain>
    </source>
</reference>
<sequence>MIFNLIKSRQPINYILFPIIVIALWFPSFLSAPPHQFSNLMPLYELLMQFIGDGTIFSLVIGILLVVIEGFLLNYIIDLHKILPERNNLVAFFYVIFCSIHTAFLYPNPVIVANLFLILALGQLLKIYNQRNVLKEVFNASLLIGVASLFYFPSLFLVVLIWSACIIIRPFEWRNYIVSLFGPILIGLWLASYYYLNDQVPSLVLKYSEFNNYSYGLTISGFSYVVLALLLILAIVSFSSLLRGLSKNTVRVKNLLRIIVVYFLLSVVSFFITTHDYFSTYSLVLVSFAVYTANYFDYLKRYWVGNALIILLLLLVLYNNYRLVGLI</sequence>
<feature type="transmembrane region" description="Helical" evidence="1">
    <location>
        <begin position="254"/>
        <end position="272"/>
    </location>
</feature>
<feature type="transmembrane region" description="Helical" evidence="1">
    <location>
        <begin position="12"/>
        <end position="30"/>
    </location>
</feature>
<feature type="transmembrane region" description="Helical" evidence="1">
    <location>
        <begin position="303"/>
        <end position="321"/>
    </location>
</feature>
<dbReference type="RefSeq" id="WP_160631433.1">
    <property type="nucleotide sequence ID" value="NZ_WWNE01000003.1"/>
</dbReference>
<accession>A0A6N9NH53</accession>
<evidence type="ECO:0000313" key="3">
    <source>
        <dbReference type="Proteomes" id="UP000470771"/>
    </source>
</evidence>
<dbReference type="Proteomes" id="UP000470771">
    <property type="component" value="Unassembled WGS sequence"/>
</dbReference>
<feature type="transmembrane region" description="Helical" evidence="1">
    <location>
        <begin position="50"/>
        <end position="77"/>
    </location>
</feature>
<proteinExistence type="predicted"/>
<dbReference type="InterPro" id="IPR045625">
    <property type="entry name" value="DUF6427"/>
</dbReference>
<feature type="transmembrane region" description="Helical" evidence="1">
    <location>
        <begin position="89"/>
        <end position="122"/>
    </location>
</feature>
<dbReference type="AlphaFoldDB" id="A0A6N9NH53"/>
<feature type="transmembrane region" description="Helical" evidence="1">
    <location>
        <begin position="215"/>
        <end position="242"/>
    </location>
</feature>
<comment type="caution">
    <text evidence="2">The sequence shown here is derived from an EMBL/GenBank/DDBJ whole genome shotgun (WGS) entry which is preliminary data.</text>
</comment>
<gene>
    <name evidence="2" type="ORF">GQN54_02000</name>
</gene>
<keyword evidence="1" id="KW-1133">Transmembrane helix</keyword>
<keyword evidence="1" id="KW-0812">Transmembrane</keyword>
<feature type="transmembrane region" description="Helical" evidence="1">
    <location>
        <begin position="278"/>
        <end position="296"/>
    </location>
</feature>
<evidence type="ECO:0000256" key="1">
    <source>
        <dbReference type="SAM" id="Phobius"/>
    </source>
</evidence>
<feature type="transmembrane region" description="Helical" evidence="1">
    <location>
        <begin position="175"/>
        <end position="195"/>
    </location>
</feature>